<evidence type="ECO:0000256" key="1">
    <source>
        <dbReference type="ARBA" id="ARBA00022801"/>
    </source>
</evidence>
<comment type="caution">
    <text evidence="3">The sequence shown here is derived from an EMBL/GenBank/DDBJ whole genome shotgun (WGS) entry which is preliminary data.</text>
</comment>
<dbReference type="EMBL" id="VIIS01000870">
    <property type="protein sequence ID" value="KAF0304121.1"/>
    <property type="molecule type" value="Genomic_DNA"/>
</dbReference>
<evidence type="ECO:0000313" key="3">
    <source>
        <dbReference type="EMBL" id="KAF0304121.1"/>
    </source>
</evidence>
<dbReference type="InterPro" id="IPR001995">
    <property type="entry name" value="Peptidase_A2_cat"/>
</dbReference>
<dbReference type="SUPFAM" id="SSF50630">
    <property type="entry name" value="Acid proteases"/>
    <property type="match status" value="1"/>
</dbReference>
<gene>
    <name evidence="3" type="primary">Sgs4_1</name>
    <name evidence="3" type="ORF">FJT64_023984</name>
</gene>
<dbReference type="Proteomes" id="UP000440578">
    <property type="component" value="Unassembled WGS sequence"/>
</dbReference>
<dbReference type="PROSITE" id="PS00141">
    <property type="entry name" value="ASP_PROTEASE"/>
    <property type="match status" value="1"/>
</dbReference>
<dbReference type="InterPro" id="IPR018061">
    <property type="entry name" value="Retropepsins"/>
</dbReference>
<dbReference type="AlphaFoldDB" id="A0A6A4WPZ6"/>
<dbReference type="Pfam" id="PF00077">
    <property type="entry name" value="RVP"/>
    <property type="match status" value="1"/>
</dbReference>
<dbReference type="InterPro" id="IPR001969">
    <property type="entry name" value="Aspartic_peptidase_AS"/>
</dbReference>
<organism evidence="3 4">
    <name type="scientific">Amphibalanus amphitrite</name>
    <name type="common">Striped barnacle</name>
    <name type="synonym">Balanus amphitrite</name>
    <dbReference type="NCBI Taxonomy" id="1232801"/>
    <lineage>
        <taxon>Eukaryota</taxon>
        <taxon>Metazoa</taxon>
        <taxon>Ecdysozoa</taxon>
        <taxon>Arthropoda</taxon>
        <taxon>Crustacea</taxon>
        <taxon>Multicrustacea</taxon>
        <taxon>Cirripedia</taxon>
        <taxon>Thoracica</taxon>
        <taxon>Thoracicalcarea</taxon>
        <taxon>Balanomorpha</taxon>
        <taxon>Balanoidea</taxon>
        <taxon>Balanidae</taxon>
        <taxon>Amphibalaninae</taxon>
        <taxon>Amphibalanus</taxon>
    </lineage>
</organism>
<dbReference type="GO" id="GO:0004190">
    <property type="term" value="F:aspartic-type endopeptidase activity"/>
    <property type="evidence" value="ECO:0007669"/>
    <property type="project" value="InterPro"/>
</dbReference>
<dbReference type="OrthoDB" id="9893755at2759"/>
<dbReference type="PANTHER" id="PTHR42707">
    <property type="entry name" value="ACYL-COA DEHYDROGENASE"/>
    <property type="match status" value="1"/>
</dbReference>
<dbReference type="Gene3D" id="2.40.70.10">
    <property type="entry name" value="Acid Proteases"/>
    <property type="match status" value="1"/>
</dbReference>
<reference evidence="3 4" key="1">
    <citation type="submission" date="2019-07" db="EMBL/GenBank/DDBJ databases">
        <title>Draft genome assembly of a fouling barnacle, Amphibalanus amphitrite (Darwin, 1854): The first reference genome for Thecostraca.</title>
        <authorList>
            <person name="Kim W."/>
        </authorList>
    </citation>
    <scope>NUCLEOTIDE SEQUENCE [LARGE SCALE GENOMIC DNA]</scope>
    <source>
        <strain evidence="3">SNU_AA5</strain>
        <tissue evidence="3">Soma without cirri and trophi</tissue>
    </source>
</reference>
<dbReference type="InterPro" id="IPR052904">
    <property type="entry name" value="Acyl-CoA_dehydrogenase-like"/>
</dbReference>
<dbReference type="SUPFAM" id="SSF57997">
    <property type="entry name" value="Tropomyosin"/>
    <property type="match status" value="1"/>
</dbReference>
<accession>A0A6A4WPZ6</accession>
<protein>
    <submittedName>
        <fullName evidence="3">Salivary glue protein Sgs-4</fullName>
    </submittedName>
</protein>
<feature type="domain" description="Peptidase A2" evidence="2">
    <location>
        <begin position="266"/>
        <end position="341"/>
    </location>
</feature>
<evidence type="ECO:0000259" key="2">
    <source>
        <dbReference type="PROSITE" id="PS50175"/>
    </source>
</evidence>
<keyword evidence="1" id="KW-0378">Hydrolase</keyword>
<dbReference type="PANTHER" id="PTHR42707:SF2">
    <property type="entry name" value="ACD11 DEHYDROGENASE"/>
    <property type="match status" value="1"/>
</dbReference>
<proteinExistence type="predicted"/>
<evidence type="ECO:0000313" key="4">
    <source>
        <dbReference type="Proteomes" id="UP000440578"/>
    </source>
</evidence>
<sequence>MQVVRLKNKLGTRQLPTAELQLNGTVAHRVGDQGRGVASISAMLTLTRVHNAVNSVASMRREGGLATDGTDFEKWLRALERYMVAMDIQGPTRRCAVLLHLVGPDIADVSDSLPEEEAEGPEEDEFTRLKRKLVRYLVPRNNVVAERGKFQGMTMEPEESLEEFLARLRTQILRCGYEPAQVNRELRDRCVLGSRGELQRKLVREAALKGDDLTLEDVRRTARAHRDVMDLTTRLSGAPVPAVTDGEAVQVDRLPLVTLSVNGRETEMLVDTGSPVSIVADGSIPGLKLRPSKMQLRSFTGQPVPVRGEATVQAEYGGQRKRLNVVVSGQLRHHPLLGRDWLREIRLDWRSLLQVSEASKRYALQLAAYSYAVELRRSEHMHMADSLSRLAMPCSGVEREKIDREGADVSFLCYMDGAAPVLTAEALASATRRDPVLARVLTFVRIRLYRPGSPKLPRRQPEFGGGVVGGRGCGPVCRHQLYPGCRHRFHACRDLCPAYRRRLPACYRRFRAYRRRLPACRRRFPACRLAFPACRRRLPACRRRLPACRRRLPACRRRLPACRRRLPACRRRLPACRRRLPACRRRLPACRRRLPACRRRFPACRRRFPACRRRLPACRRRFPACRRRFPACRRRFPACRRRFPACRRRLPACRRCLPACRRCLPACRRCLPACRRCLPACRPAFPACRRRFPACRRRFPACRLAFPACRLAFPACRRRFPVCRLAFPACRLAFPACRRRFPACRRRFPACRRRFPACRRRFPACRLAFPACRRRLPACCRRLPACRRRLPACRRRLPACRRRLPACRRRLPACCRRFPACCRRPPACCLAFPACCRRFPFWCQGVHTLGPSRALA</sequence>
<name>A0A6A4WPZ6_AMPAM</name>
<dbReference type="GO" id="GO:0003995">
    <property type="term" value="F:acyl-CoA dehydrogenase activity"/>
    <property type="evidence" value="ECO:0007669"/>
    <property type="project" value="TreeGrafter"/>
</dbReference>
<dbReference type="PROSITE" id="PS50175">
    <property type="entry name" value="ASP_PROT_RETROV"/>
    <property type="match status" value="1"/>
</dbReference>
<dbReference type="InterPro" id="IPR021109">
    <property type="entry name" value="Peptidase_aspartic_dom_sf"/>
</dbReference>
<keyword evidence="4" id="KW-1185">Reference proteome</keyword>
<dbReference type="GO" id="GO:0006508">
    <property type="term" value="P:proteolysis"/>
    <property type="evidence" value="ECO:0007669"/>
    <property type="project" value="InterPro"/>
</dbReference>
<dbReference type="Gene3D" id="2.40.110.20">
    <property type="match status" value="1"/>
</dbReference>